<dbReference type="EMBL" id="OA885053">
    <property type="protein sequence ID" value="CAD7281603.1"/>
    <property type="molecule type" value="Genomic_DNA"/>
</dbReference>
<evidence type="ECO:0000313" key="1">
    <source>
        <dbReference type="EMBL" id="CAD7281603.1"/>
    </source>
</evidence>
<name>A0A7R9BVX4_9CRUS</name>
<dbReference type="OrthoDB" id="6611384at2759"/>
<dbReference type="Proteomes" id="UP000678499">
    <property type="component" value="Unassembled WGS sequence"/>
</dbReference>
<sequence length="258" mass="28721">MSGLSFNPKKMFRGIFRRHRSEKMAENHEKSLAPGNGLKSAKSCPFVHVQGDEMSGTEFQSRLSLWMDPRSGTPGSVMENEITVRSPHHFQRLSADLLLICQSRCDNPVVRDLLNDDSWETDELSPTSALSPRPASLAVSPRSMDVSSVRSHEEAILGSEAIHPYLIRSPPPVLVRGPPCGNVFVFPDNNQKKSARCFSEASFSPPEKRTEDMSRNVDDLQSLPVTPKMKNISKRNWIGRSTPDMSHILTASKGSECF</sequence>
<dbReference type="AlphaFoldDB" id="A0A7R9BVX4"/>
<accession>A0A7R9BVX4</accession>
<organism evidence="1">
    <name type="scientific">Notodromas monacha</name>
    <dbReference type="NCBI Taxonomy" id="399045"/>
    <lineage>
        <taxon>Eukaryota</taxon>
        <taxon>Metazoa</taxon>
        <taxon>Ecdysozoa</taxon>
        <taxon>Arthropoda</taxon>
        <taxon>Crustacea</taxon>
        <taxon>Oligostraca</taxon>
        <taxon>Ostracoda</taxon>
        <taxon>Podocopa</taxon>
        <taxon>Podocopida</taxon>
        <taxon>Cypridocopina</taxon>
        <taxon>Cypridoidea</taxon>
        <taxon>Cyprididae</taxon>
        <taxon>Notodromas</taxon>
    </lineage>
</organism>
<evidence type="ECO:0000313" key="2">
    <source>
        <dbReference type="Proteomes" id="UP000678499"/>
    </source>
</evidence>
<keyword evidence="2" id="KW-1185">Reference proteome</keyword>
<dbReference type="EMBL" id="CAJPEX010003016">
    <property type="protein sequence ID" value="CAG0921755.1"/>
    <property type="molecule type" value="Genomic_DNA"/>
</dbReference>
<reference evidence="1" key="1">
    <citation type="submission" date="2020-11" db="EMBL/GenBank/DDBJ databases">
        <authorList>
            <person name="Tran Van P."/>
        </authorList>
    </citation>
    <scope>NUCLEOTIDE SEQUENCE</scope>
</reference>
<protein>
    <submittedName>
        <fullName evidence="1">Uncharacterized protein</fullName>
    </submittedName>
</protein>
<proteinExistence type="predicted"/>
<gene>
    <name evidence="1" type="ORF">NMOB1V02_LOCUS9243</name>
</gene>